<evidence type="ECO:0000256" key="1">
    <source>
        <dbReference type="SAM" id="MobiDB-lite"/>
    </source>
</evidence>
<protein>
    <submittedName>
        <fullName evidence="2">Uncharacterized protein</fullName>
    </submittedName>
</protein>
<feature type="compositionally biased region" description="Basic and acidic residues" evidence="1">
    <location>
        <begin position="260"/>
        <end position="273"/>
    </location>
</feature>
<evidence type="ECO:0000313" key="2">
    <source>
        <dbReference type="EMBL" id="KAK8156001.1"/>
    </source>
</evidence>
<feature type="region of interest" description="Disordered" evidence="1">
    <location>
        <begin position="253"/>
        <end position="281"/>
    </location>
</feature>
<evidence type="ECO:0000313" key="3">
    <source>
        <dbReference type="Proteomes" id="UP001456524"/>
    </source>
</evidence>
<dbReference type="Proteomes" id="UP001456524">
    <property type="component" value="Unassembled WGS sequence"/>
</dbReference>
<gene>
    <name evidence="2" type="ORF">IWX90DRAFT_55576</name>
</gene>
<reference evidence="2 3" key="1">
    <citation type="journal article" date="2022" name="G3 (Bethesda)">
        <title>Enemy or ally: a genomic approach to elucidate the lifestyle of Phyllosticta citrichinaensis.</title>
        <authorList>
            <person name="Buijs V.A."/>
            <person name="Groenewald J.Z."/>
            <person name="Haridas S."/>
            <person name="LaButti K.M."/>
            <person name="Lipzen A."/>
            <person name="Martin F.M."/>
            <person name="Barry K."/>
            <person name="Grigoriev I.V."/>
            <person name="Crous P.W."/>
            <person name="Seidl M.F."/>
        </authorList>
    </citation>
    <scope>NUCLEOTIDE SEQUENCE [LARGE SCALE GENOMIC DNA]</scope>
    <source>
        <strain evidence="2 3">CBS 129764</strain>
    </source>
</reference>
<dbReference type="EMBL" id="JBBWUH010000010">
    <property type="protein sequence ID" value="KAK8156001.1"/>
    <property type="molecule type" value="Genomic_DNA"/>
</dbReference>
<proteinExistence type="predicted"/>
<comment type="caution">
    <text evidence="2">The sequence shown here is derived from an EMBL/GenBank/DDBJ whole genome shotgun (WGS) entry which is preliminary data.</text>
</comment>
<accession>A0ABR1XJ02</accession>
<organism evidence="2 3">
    <name type="scientific">Phyllosticta citrichinensis</name>
    <dbReference type="NCBI Taxonomy" id="1130410"/>
    <lineage>
        <taxon>Eukaryota</taxon>
        <taxon>Fungi</taxon>
        <taxon>Dikarya</taxon>
        <taxon>Ascomycota</taxon>
        <taxon>Pezizomycotina</taxon>
        <taxon>Dothideomycetes</taxon>
        <taxon>Dothideomycetes incertae sedis</taxon>
        <taxon>Botryosphaeriales</taxon>
        <taxon>Phyllostictaceae</taxon>
        <taxon>Phyllosticta</taxon>
    </lineage>
</organism>
<keyword evidence="3" id="KW-1185">Reference proteome</keyword>
<sequence length="324" mass="37593">MIDGFPQSLEKYTALKYEYGFVPDRTLGVYSMLKNDCRTDDKLEIYHSWFSIPFPIWKGTLRGFSWERLGVLTEWWHPHTLRIYICDAITSIRNDLWDRIRNVKCDEEYLDPHFVHPLIFDVVYEMWDTALGVAEDLVLARTRRNPTEQVSAMEDFALTTKTNMYDAEFRARLGAINRAMEKMAWIHAKLPSRVDFLDTRRALRRHHATQNKLEASREVFGNFLLRCESFRNRLQQHLEAEYRASKILQKAKESSQLIEKTPKTTEETSEETKSAANDANNQGSIHQAEHENKFPSANSSTTFVAPVEAPGRPLAVDFLTQISA</sequence>
<name>A0ABR1XJ02_9PEZI</name>